<dbReference type="EMBL" id="CP000249">
    <property type="protein sequence ID" value="ABD10950.1"/>
    <property type="molecule type" value="Genomic_DNA"/>
</dbReference>
<dbReference type="CAZy" id="GT4">
    <property type="family name" value="Glycosyltransferase Family 4"/>
</dbReference>
<dbReference type="eggNOG" id="COG0438">
    <property type="taxonomic scope" value="Bacteria"/>
</dbReference>
<reference evidence="1 2" key="1">
    <citation type="journal article" date="2007" name="Genome Res.">
        <title>Genome characteristics of facultatively symbiotic Frankia sp. strains reflect host range and host plant biogeography.</title>
        <authorList>
            <person name="Normand P."/>
            <person name="Lapierre P."/>
            <person name="Tisa L.S."/>
            <person name="Gogarten J.P."/>
            <person name="Alloisio N."/>
            <person name="Bagnarol E."/>
            <person name="Bassi C.A."/>
            <person name="Berry A.M."/>
            <person name="Bickhart D.M."/>
            <person name="Choisne N."/>
            <person name="Couloux A."/>
            <person name="Cournoyer B."/>
            <person name="Cruveiller S."/>
            <person name="Daubin V."/>
            <person name="Demange N."/>
            <person name="Francino M.P."/>
            <person name="Goltsman E."/>
            <person name="Huang Y."/>
            <person name="Kopp O.R."/>
            <person name="Labarre L."/>
            <person name="Lapidus A."/>
            <person name="Lavire C."/>
            <person name="Marechal J."/>
            <person name="Martinez M."/>
            <person name="Mastronunzio J.E."/>
            <person name="Mullin B.C."/>
            <person name="Niemann J."/>
            <person name="Pujic P."/>
            <person name="Rawnsley T."/>
            <person name="Rouy Z."/>
            <person name="Schenowitz C."/>
            <person name="Sellstedt A."/>
            <person name="Tavares F."/>
            <person name="Tomkins J.P."/>
            <person name="Vallenet D."/>
            <person name="Valverde C."/>
            <person name="Wall L.G."/>
            <person name="Wang Y."/>
            <person name="Medigue C."/>
            <person name="Benson D.R."/>
        </authorList>
    </citation>
    <scope>NUCLEOTIDE SEQUENCE [LARGE SCALE GENOMIC DNA]</scope>
    <source>
        <strain evidence="2">DSM 45818 / CECT 9043 / CcI3</strain>
    </source>
</reference>
<keyword evidence="2" id="KW-1185">Reference proteome</keyword>
<dbReference type="KEGG" id="fra:Francci3_1574"/>
<name>Q2JCP2_FRACC</name>
<evidence type="ECO:0000313" key="1">
    <source>
        <dbReference type="EMBL" id="ABD10950.1"/>
    </source>
</evidence>
<dbReference type="STRING" id="106370.Francci3_1574"/>
<sequence length="358" mass="39451">MVECNLALHYSGGLDANKWRERHGRGEVPDALPYGFDRLARYSVKVSPVSLRVSRDAFFVRGPRIFGGYEWVETAASRRTVGGSDVVLCWDERVGVPAALMAGTRNHPPVVTGVIWLADVAGRRPGSLKIARCALRRSSRIFTLSTAQIPPLRTQLGIPEGRFSHVLFGVDSTFFRTSVNPPKKGLVVSVGNDRHRDFETLIRGLSQGWSRLAELRLAELRLELVTARNVAVPPWLGRRRNRLTLPEVSDLYRAASMVVVCLRPNLHVSGVTVVLEAMASGRPVVVTDTPGIRDYVDHGRTGILVPPYDTDALAEAVVHLVLDPDRAAALGAAARLDVEHRLNTEAQARRFATLLREL</sequence>
<evidence type="ECO:0000313" key="2">
    <source>
        <dbReference type="Proteomes" id="UP000001937"/>
    </source>
</evidence>
<dbReference type="PANTHER" id="PTHR12526">
    <property type="entry name" value="GLYCOSYLTRANSFERASE"/>
    <property type="match status" value="1"/>
</dbReference>
<dbReference type="GO" id="GO:0016757">
    <property type="term" value="F:glycosyltransferase activity"/>
    <property type="evidence" value="ECO:0007669"/>
    <property type="project" value="TreeGrafter"/>
</dbReference>
<keyword evidence="1" id="KW-0808">Transferase</keyword>
<dbReference type="HOGENOM" id="CLU_719150_0_0_11"/>
<dbReference type="CDD" id="cd03801">
    <property type="entry name" value="GT4_PimA-like"/>
    <property type="match status" value="1"/>
</dbReference>
<dbReference type="Gene3D" id="3.40.50.2000">
    <property type="entry name" value="Glycogen Phosphorylase B"/>
    <property type="match status" value="2"/>
</dbReference>
<dbReference type="Pfam" id="PF13692">
    <property type="entry name" value="Glyco_trans_1_4"/>
    <property type="match status" value="1"/>
</dbReference>
<proteinExistence type="predicted"/>
<organism evidence="1 2">
    <name type="scientific">Frankia casuarinae (strain DSM 45818 / CECT 9043 / HFP020203 / CcI3)</name>
    <dbReference type="NCBI Taxonomy" id="106370"/>
    <lineage>
        <taxon>Bacteria</taxon>
        <taxon>Bacillati</taxon>
        <taxon>Actinomycetota</taxon>
        <taxon>Actinomycetes</taxon>
        <taxon>Frankiales</taxon>
        <taxon>Frankiaceae</taxon>
        <taxon>Frankia</taxon>
    </lineage>
</organism>
<accession>Q2JCP2</accession>
<protein>
    <submittedName>
        <fullName evidence="1">Glycosyl transferase, group 1</fullName>
    </submittedName>
</protein>
<dbReference type="AlphaFoldDB" id="Q2JCP2"/>
<dbReference type="Proteomes" id="UP000001937">
    <property type="component" value="Chromosome"/>
</dbReference>
<gene>
    <name evidence="1" type="ordered locus">Francci3_1574</name>
</gene>
<dbReference type="PANTHER" id="PTHR12526:SF590">
    <property type="entry name" value="ALPHA-MALTOSE-1-PHOSPHATE SYNTHASE"/>
    <property type="match status" value="1"/>
</dbReference>
<dbReference type="SUPFAM" id="SSF53756">
    <property type="entry name" value="UDP-Glycosyltransferase/glycogen phosphorylase"/>
    <property type="match status" value="1"/>
</dbReference>